<evidence type="ECO:0000259" key="2">
    <source>
        <dbReference type="Pfam" id="PF20469"/>
    </source>
</evidence>
<feature type="domain" description="OLD protein-like TOPRIM" evidence="2">
    <location>
        <begin position="448"/>
        <end position="515"/>
    </location>
</feature>
<protein>
    <submittedName>
        <fullName evidence="3">ATP-dependent endonuclease</fullName>
    </submittedName>
</protein>
<reference evidence="3 4" key="1">
    <citation type="submission" date="2020-11" db="EMBL/GenBank/DDBJ databases">
        <title>Vibrio nitrifigilis sp. nov., a marine nitrogen-fixing bacterium isolated from the lagoon sediment of an islet inside an atoll.</title>
        <authorList>
            <person name="Wang L.-T."/>
            <person name="Shieh W.Y."/>
        </authorList>
    </citation>
    <scope>NUCLEOTIDE SEQUENCE [LARGE SCALE GENOMIC DNA]</scope>
    <source>
        <strain evidence="3 4">NFV-1</strain>
    </source>
</reference>
<proteinExistence type="predicted"/>
<dbReference type="EMBL" id="JADPMR010000001">
    <property type="protein sequence ID" value="MBF9000271.1"/>
    <property type="molecule type" value="Genomic_DNA"/>
</dbReference>
<name>A0ABS0GCX5_9VIBR</name>
<evidence type="ECO:0000313" key="3">
    <source>
        <dbReference type="EMBL" id="MBF9000271.1"/>
    </source>
</evidence>
<feature type="domain" description="Endonuclease GajA/Old nuclease/RecF-like AAA" evidence="1">
    <location>
        <begin position="1"/>
        <end position="395"/>
    </location>
</feature>
<dbReference type="InterPro" id="IPR041685">
    <property type="entry name" value="AAA_GajA/Old/RecF-like"/>
</dbReference>
<evidence type="ECO:0000259" key="1">
    <source>
        <dbReference type="Pfam" id="PF13175"/>
    </source>
</evidence>
<dbReference type="SUPFAM" id="SSF52540">
    <property type="entry name" value="P-loop containing nucleoside triphosphate hydrolases"/>
    <property type="match status" value="1"/>
</dbReference>
<sequence length="666" mass="75689">MKIKSARIKNYRLLKDVYLTLADRTTLIVGRNNAGKTSLAEIFRSFLSQAGAKICYEDFNQSCLAGFEEALNAFKSNPKSEDIRQLIPTIELELRIDYKDDEGDFGALGDFIIDLDDTLFETCVLVSYQLKDGKIKEFFQDLNIENRKKYFSDLRSLINQYFEPAIYAIEPTNTDNKVRLDFSAFKRLILSGLINAQRGLDDETHSERDVLGKSLGNIFKSANSISAPEAFKAKSEEINKVVEELQEKVDTDFQKKVKSLLPTLNIFGYPGLKDPNLSAATELNVKSLLESNTKVFYEGDDHFSLPETYNGLGIRNLIFILFRIYEYFREFQSQSIPPKGHLIFIEEPEAHLHPQMQEVFIRQLEEIVGEFQKQLNDGKLWPVQFVVSTHSSHIANAVDFSKVRYFLSKNGKETKVKDLGVAFSSDEVKEDREFLYKYLTLTKCDLYFADRAILIEGATERILLPEIIKKVDDTKLCSLRRKYMSVVEVGGAYAHHFYKFVDFLELKTLFITDLDSVKKTKGEKTTTYPASYVSEGTHSSNVGLSKWFGMDGYASLGDIYSKAAKSKVSGCRRLAFQVDEDEKALCGRSFEDAFILANTNLFGLNGLDGVDLEKSVFEKAKKIGNESKADFAIEFSIEKTDWVVPKYICEGLEWLDRDNAVKGEVA</sequence>
<keyword evidence="3" id="KW-0255">Endonuclease</keyword>
<comment type="caution">
    <text evidence="3">The sequence shown here is derived from an EMBL/GenBank/DDBJ whole genome shotgun (WGS) entry which is preliminary data.</text>
</comment>
<dbReference type="InterPro" id="IPR027417">
    <property type="entry name" value="P-loop_NTPase"/>
</dbReference>
<evidence type="ECO:0000313" key="4">
    <source>
        <dbReference type="Proteomes" id="UP000597206"/>
    </source>
</evidence>
<keyword evidence="3" id="KW-0378">Hydrolase</keyword>
<keyword evidence="4" id="KW-1185">Reference proteome</keyword>
<dbReference type="GO" id="GO:0004519">
    <property type="term" value="F:endonuclease activity"/>
    <property type="evidence" value="ECO:0007669"/>
    <property type="project" value="UniProtKB-KW"/>
</dbReference>
<keyword evidence="3" id="KW-0540">Nuclease</keyword>
<dbReference type="RefSeq" id="WP_196123007.1">
    <property type="nucleotide sequence ID" value="NZ_JADPMR010000001.1"/>
</dbReference>
<dbReference type="Gene3D" id="3.40.50.300">
    <property type="entry name" value="P-loop containing nucleotide triphosphate hydrolases"/>
    <property type="match status" value="1"/>
</dbReference>
<dbReference type="PANTHER" id="PTHR43581:SF2">
    <property type="entry name" value="EXCINUCLEASE ATPASE SUBUNIT"/>
    <property type="match status" value="1"/>
</dbReference>
<accession>A0ABS0GCX5</accession>
<dbReference type="Proteomes" id="UP000597206">
    <property type="component" value="Unassembled WGS sequence"/>
</dbReference>
<dbReference type="CDD" id="cd01026">
    <property type="entry name" value="TOPRIM_OLD"/>
    <property type="match status" value="1"/>
</dbReference>
<organism evidence="3 4">
    <name type="scientific">Vibrio nitrifigilis</name>
    <dbReference type="NCBI Taxonomy" id="2789781"/>
    <lineage>
        <taxon>Bacteria</taxon>
        <taxon>Pseudomonadati</taxon>
        <taxon>Pseudomonadota</taxon>
        <taxon>Gammaproteobacteria</taxon>
        <taxon>Vibrionales</taxon>
        <taxon>Vibrionaceae</taxon>
        <taxon>Vibrio</taxon>
    </lineage>
</organism>
<dbReference type="InterPro" id="IPR034139">
    <property type="entry name" value="TOPRIM_OLD"/>
</dbReference>
<gene>
    <name evidence="3" type="ORF">I1A42_06830</name>
</gene>
<dbReference type="InterPro" id="IPR051396">
    <property type="entry name" value="Bact_Antivir_Def_Nuclease"/>
</dbReference>
<dbReference type="Pfam" id="PF20469">
    <property type="entry name" value="OLD-like_TOPRIM"/>
    <property type="match status" value="1"/>
</dbReference>
<dbReference type="PANTHER" id="PTHR43581">
    <property type="entry name" value="ATP/GTP PHOSPHATASE"/>
    <property type="match status" value="1"/>
</dbReference>
<dbReference type="Pfam" id="PF13175">
    <property type="entry name" value="AAA_15"/>
    <property type="match status" value="1"/>
</dbReference>